<dbReference type="PROSITE" id="PS50001">
    <property type="entry name" value="SH2"/>
    <property type="match status" value="1"/>
</dbReference>
<evidence type="ECO:0000256" key="2">
    <source>
        <dbReference type="PROSITE-ProRule" id="PRU00191"/>
    </source>
</evidence>
<dbReference type="SUPFAM" id="SSF55550">
    <property type="entry name" value="SH2 domain"/>
    <property type="match status" value="1"/>
</dbReference>
<name>A0A8C9LAK9_PAVCR</name>
<dbReference type="InterPro" id="IPR036860">
    <property type="entry name" value="SH2_dom_sf"/>
</dbReference>
<evidence type="ECO:0000259" key="3">
    <source>
        <dbReference type="PROSITE" id="PS50001"/>
    </source>
</evidence>
<dbReference type="AlphaFoldDB" id="A0A8C9LAK9"/>
<evidence type="ECO:0000313" key="5">
    <source>
        <dbReference type="Proteomes" id="UP000694428"/>
    </source>
</evidence>
<proteinExistence type="predicted"/>
<protein>
    <recommendedName>
        <fullName evidence="3">SH2 domain-containing protein</fullName>
    </recommendedName>
</protein>
<dbReference type="Proteomes" id="UP000694428">
    <property type="component" value="Unplaced"/>
</dbReference>
<keyword evidence="5" id="KW-1185">Reference proteome</keyword>
<dbReference type="Pfam" id="PF00017">
    <property type="entry name" value="SH2"/>
    <property type="match status" value="1"/>
</dbReference>
<dbReference type="Gene3D" id="3.30.505.10">
    <property type="entry name" value="SH2 domain"/>
    <property type="match status" value="1"/>
</dbReference>
<dbReference type="PANTHER" id="PTHR11801">
    <property type="entry name" value="SIGNAL TRANSDUCER AND ACTIVATOR OF TRANSCRIPTION"/>
    <property type="match status" value="1"/>
</dbReference>
<keyword evidence="1 2" id="KW-0727">SH2 domain</keyword>
<dbReference type="Ensembl" id="ENSPSTT00000014948.1">
    <property type="protein sequence ID" value="ENSPSTP00000014242.1"/>
    <property type="gene ID" value="ENSPSTG00000010073.1"/>
</dbReference>
<reference evidence="4" key="2">
    <citation type="submission" date="2025-09" db="UniProtKB">
        <authorList>
            <consortium name="Ensembl"/>
        </authorList>
    </citation>
    <scope>IDENTIFICATION</scope>
</reference>
<dbReference type="InterPro" id="IPR000980">
    <property type="entry name" value="SH2"/>
</dbReference>
<reference evidence="4" key="1">
    <citation type="submission" date="2025-08" db="UniProtKB">
        <authorList>
            <consortium name="Ensembl"/>
        </authorList>
    </citation>
    <scope>IDENTIFICATION</scope>
</reference>
<dbReference type="FunFam" id="3.30.505.10:FF:000003">
    <property type="entry name" value="Signal transducer and activator of transcription"/>
    <property type="match status" value="1"/>
</dbReference>
<organism evidence="4 5">
    <name type="scientific">Pavo cristatus</name>
    <name type="common">Indian peafowl</name>
    <name type="synonym">Blue peafowl</name>
    <dbReference type="NCBI Taxonomy" id="9049"/>
    <lineage>
        <taxon>Eukaryota</taxon>
        <taxon>Metazoa</taxon>
        <taxon>Chordata</taxon>
        <taxon>Craniata</taxon>
        <taxon>Vertebrata</taxon>
        <taxon>Euteleostomi</taxon>
        <taxon>Archelosauria</taxon>
        <taxon>Archosauria</taxon>
        <taxon>Dinosauria</taxon>
        <taxon>Saurischia</taxon>
        <taxon>Theropoda</taxon>
        <taxon>Coelurosauria</taxon>
        <taxon>Aves</taxon>
        <taxon>Neognathae</taxon>
        <taxon>Galloanserae</taxon>
        <taxon>Galliformes</taxon>
        <taxon>Phasianidae</taxon>
        <taxon>Phasianinae</taxon>
        <taxon>Pavo</taxon>
    </lineage>
</organism>
<sequence length="178" mass="20572">TFWVWLEAILDLIKKHILPLWIDGYVMGFVSKEKERILLKDKTPGTFLLRFSESNLGGITFTWVDQLENGEVTFHSVEPYNKGRLAALPFADILRDYKVIMADNVPENPLKYLYPDIPKDKAFGKHYSCQPNEGWAPFLYLPLLESSFKAKRQLKEFGERKKGAANVFLPHFYSVDLA</sequence>
<dbReference type="Gene3D" id="1.10.238.10">
    <property type="entry name" value="EF-hand"/>
    <property type="match status" value="1"/>
</dbReference>
<evidence type="ECO:0000256" key="1">
    <source>
        <dbReference type="ARBA" id="ARBA00022999"/>
    </source>
</evidence>
<feature type="domain" description="SH2" evidence="3">
    <location>
        <begin position="21"/>
        <end position="123"/>
    </location>
</feature>
<dbReference type="GO" id="GO:0007165">
    <property type="term" value="P:signal transduction"/>
    <property type="evidence" value="ECO:0007669"/>
    <property type="project" value="InterPro"/>
</dbReference>
<accession>A0A8C9LAK9</accession>
<dbReference type="InterPro" id="IPR001217">
    <property type="entry name" value="STAT"/>
</dbReference>
<dbReference type="GO" id="GO:0003700">
    <property type="term" value="F:DNA-binding transcription factor activity"/>
    <property type="evidence" value="ECO:0007669"/>
    <property type="project" value="InterPro"/>
</dbReference>
<evidence type="ECO:0000313" key="4">
    <source>
        <dbReference type="Ensembl" id="ENSPSTP00000014242.1"/>
    </source>
</evidence>